<protein>
    <submittedName>
        <fullName evidence="1">HAD-IA family hydrolase</fullName>
    </submittedName>
</protein>
<dbReference type="Pfam" id="PF00702">
    <property type="entry name" value="Hydrolase"/>
    <property type="match status" value="1"/>
</dbReference>
<dbReference type="SUPFAM" id="SSF56784">
    <property type="entry name" value="HAD-like"/>
    <property type="match status" value="1"/>
</dbReference>
<dbReference type="InterPro" id="IPR052898">
    <property type="entry name" value="ACAD10-like"/>
</dbReference>
<evidence type="ECO:0000313" key="2">
    <source>
        <dbReference type="Proteomes" id="UP000612893"/>
    </source>
</evidence>
<dbReference type="AlphaFoldDB" id="A0A934K0S0"/>
<dbReference type="InterPro" id="IPR006439">
    <property type="entry name" value="HAD-SF_hydro_IA"/>
</dbReference>
<gene>
    <name evidence="1" type="ORF">JF922_06555</name>
</gene>
<dbReference type="Proteomes" id="UP000612893">
    <property type="component" value="Unassembled WGS sequence"/>
</dbReference>
<dbReference type="GO" id="GO:0016787">
    <property type="term" value="F:hydrolase activity"/>
    <property type="evidence" value="ECO:0007669"/>
    <property type="project" value="UniProtKB-KW"/>
</dbReference>
<keyword evidence="2" id="KW-1185">Reference proteome</keyword>
<organism evidence="1 2">
    <name type="scientific">Candidatus Nephthysia bennettiae</name>
    <dbReference type="NCBI Taxonomy" id="3127016"/>
    <lineage>
        <taxon>Bacteria</taxon>
        <taxon>Bacillati</taxon>
        <taxon>Candidatus Dormiibacterota</taxon>
        <taxon>Candidatus Dormibacteria</taxon>
        <taxon>Candidatus Dormibacterales</taxon>
        <taxon>Candidatus Dormibacteraceae</taxon>
        <taxon>Candidatus Nephthysia</taxon>
    </lineage>
</organism>
<dbReference type="PRINTS" id="PR00413">
    <property type="entry name" value="HADHALOGNASE"/>
</dbReference>
<comment type="caution">
    <text evidence="1">The sequence shown here is derived from an EMBL/GenBank/DDBJ whole genome shotgun (WGS) entry which is preliminary data.</text>
</comment>
<dbReference type="InterPro" id="IPR023214">
    <property type="entry name" value="HAD_sf"/>
</dbReference>
<proteinExistence type="predicted"/>
<dbReference type="PANTHER" id="PTHR47829">
    <property type="entry name" value="HYDROLASE, PUTATIVE (AFU_ORTHOLOGUE AFUA_1G12880)-RELATED"/>
    <property type="match status" value="1"/>
</dbReference>
<dbReference type="NCBIfam" id="TIGR01509">
    <property type="entry name" value="HAD-SF-IA-v3"/>
    <property type="match status" value="1"/>
</dbReference>
<dbReference type="PANTHER" id="PTHR47829:SF1">
    <property type="entry name" value="HAD FAMILY PHOSPHATASE"/>
    <property type="match status" value="1"/>
</dbReference>
<sequence length="208" mass="23148">MMGVLTSDLFDGYRSFSAAESLPDDALVDFLTKDPEGHRLLVDVERGVIGQRDFELGIGRRFGIDGERLVERVWDYLRPEPLLLEFVRRARSHGIKAGLLSNSLGTEPYNACVAWNLVDEFDSLVISGEVGLRKPDPEIFELAVKRLAVPAEACVFVDDMEHNLGPAREAGLTVVRHTEASKTIAELERLFGNVLNSQQETVPRVSIE</sequence>
<keyword evidence="1" id="KW-0378">Hydrolase</keyword>
<name>A0A934K0S0_9BACT</name>
<dbReference type="Gene3D" id="3.40.50.1000">
    <property type="entry name" value="HAD superfamily/HAD-like"/>
    <property type="match status" value="1"/>
</dbReference>
<reference evidence="1" key="1">
    <citation type="submission" date="2020-10" db="EMBL/GenBank/DDBJ databases">
        <title>Ca. Dormibacterota MAGs.</title>
        <authorList>
            <person name="Montgomery K."/>
        </authorList>
    </citation>
    <scope>NUCLEOTIDE SEQUENCE [LARGE SCALE GENOMIC DNA]</scope>
    <source>
        <strain evidence="1">SC8812_S17_10</strain>
    </source>
</reference>
<evidence type="ECO:0000313" key="1">
    <source>
        <dbReference type="EMBL" id="MBJ7597729.1"/>
    </source>
</evidence>
<dbReference type="NCBIfam" id="TIGR01549">
    <property type="entry name" value="HAD-SF-IA-v1"/>
    <property type="match status" value="1"/>
</dbReference>
<dbReference type="EMBL" id="JAEKNR010000074">
    <property type="protein sequence ID" value="MBJ7597729.1"/>
    <property type="molecule type" value="Genomic_DNA"/>
</dbReference>
<dbReference type="InterPro" id="IPR036412">
    <property type="entry name" value="HAD-like_sf"/>
</dbReference>
<accession>A0A934K0S0</accession>